<keyword evidence="3" id="KW-1185">Reference proteome</keyword>
<proteinExistence type="predicted"/>
<evidence type="ECO:0000313" key="3">
    <source>
        <dbReference type="Proteomes" id="UP000824120"/>
    </source>
</evidence>
<comment type="caution">
    <text evidence="2">The sequence shown here is derived from an EMBL/GenBank/DDBJ whole genome shotgun (WGS) entry which is preliminary data.</text>
</comment>
<dbReference type="EMBL" id="JACXVP010000008">
    <property type="protein sequence ID" value="KAG5590264.1"/>
    <property type="molecule type" value="Genomic_DNA"/>
</dbReference>
<sequence length="65" mass="7198">MKDRRSLSPVGELPMGLEITFCSSVLSPEGKGQVDDEIEQLARRRPVSRSSIISPNDLKREEAEG</sequence>
<evidence type="ECO:0000313" key="2">
    <source>
        <dbReference type="EMBL" id="KAG5590264.1"/>
    </source>
</evidence>
<organism evidence="2 3">
    <name type="scientific">Solanum commersonii</name>
    <name type="common">Commerson's wild potato</name>
    <name type="synonym">Commerson's nightshade</name>
    <dbReference type="NCBI Taxonomy" id="4109"/>
    <lineage>
        <taxon>Eukaryota</taxon>
        <taxon>Viridiplantae</taxon>
        <taxon>Streptophyta</taxon>
        <taxon>Embryophyta</taxon>
        <taxon>Tracheophyta</taxon>
        <taxon>Spermatophyta</taxon>
        <taxon>Magnoliopsida</taxon>
        <taxon>eudicotyledons</taxon>
        <taxon>Gunneridae</taxon>
        <taxon>Pentapetalae</taxon>
        <taxon>asterids</taxon>
        <taxon>lamiids</taxon>
        <taxon>Solanales</taxon>
        <taxon>Solanaceae</taxon>
        <taxon>Solanoideae</taxon>
        <taxon>Solaneae</taxon>
        <taxon>Solanum</taxon>
    </lineage>
</organism>
<protein>
    <submittedName>
        <fullName evidence="2">Uncharacterized protein</fullName>
    </submittedName>
</protein>
<gene>
    <name evidence="2" type="ORF">H5410_040778</name>
</gene>
<dbReference type="AlphaFoldDB" id="A0A9J5XSY1"/>
<evidence type="ECO:0000256" key="1">
    <source>
        <dbReference type="SAM" id="MobiDB-lite"/>
    </source>
</evidence>
<accession>A0A9J5XSY1</accession>
<feature type="region of interest" description="Disordered" evidence="1">
    <location>
        <begin position="40"/>
        <end position="65"/>
    </location>
</feature>
<dbReference type="Proteomes" id="UP000824120">
    <property type="component" value="Chromosome 8"/>
</dbReference>
<name>A0A9J5XSY1_SOLCO</name>
<reference evidence="2 3" key="1">
    <citation type="submission" date="2020-09" db="EMBL/GenBank/DDBJ databases">
        <title>De no assembly of potato wild relative species, Solanum commersonii.</title>
        <authorList>
            <person name="Cho K."/>
        </authorList>
    </citation>
    <scope>NUCLEOTIDE SEQUENCE [LARGE SCALE GENOMIC DNA]</scope>
    <source>
        <strain evidence="2">LZ3.2</strain>
        <tissue evidence="2">Leaf</tissue>
    </source>
</reference>